<gene>
    <name evidence="4" type="ORF">K493DRAFT_131161</name>
</gene>
<proteinExistence type="predicted"/>
<dbReference type="InterPro" id="IPR008397">
    <property type="entry name" value="Alginate_lyase_dom"/>
</dbReference>
<keyword evidence="1" id="KW-0732">Signal</keyword>
<dbReference type="STRING" id="1314790.A0A1Y1XDS9"/>
<accession>A0A1Y1XDS9</accession>
<organism evidence="4 5">
    <name type="scientific">Basidiobolus meristosporus CBS 931.73</name>
    <dbReference type="NCBI Taxonomy" id="1314790"/>
    <lineage>
        <taxon>Eukaryota</taxon>
        <taxon>Fungi</taxon>
        <taxon>Fungi incertae sedis</taxon>
        <taxon>Zoopagomycota</taxon>
        <taxon>Entomophthoromycotina</taxon>
        <taxon>Basidiobolomycetes</taxon>
        <taxon>Basidiobolales</taxon>
        <taxon>Basidiobolaceae</taxon>
        <taxon>Basidiobolus</taxon>
    </lineage>
</organism>
<dbReference type="Proteomes" id="UP000193498">
    <property type="component" value="Unassembled WGS sequence"/>
</dbReference>
<dbReference type="GO" id="GO:0016829">
    <property type="term" value="F:lyase activity"/>
    <property type="evidence" value="ECO:0007669"/>
    <property type="project" value="UniProtKB-KW"/>
</dbReference>
<protein>
    <submittedName>
        <fullName evidence="4">Chondroitin AC/alginate lyase</fullName>
    </submittedName>
</protein>
<evidence type="ECO:0000259" key="3">
    <source>
        <dbReference type="Pfam" id="PF05426"/>
    </source>
</evidence>
<keyword evidence="2 4" id="KW-0456">Lyase</keyword>
<dbReference type="SUPFAM" id="SSF48230">
    <property type="entry name" value="Chondroitin AC/alginate lyase"/>
    <property type="match status" value="1"/>
</dbReference>
<name>A0A1Y1XDS9_9FUNG</name>
<comment type="caution">
    <text evidence="4">The sequence shown here is derived from an EMBL/GenBank/DDBJ whole genome shotgun (WGS) entry which is preliminary data.</text>
</comment>
<dbReference type="Gene3D" id="1.50.10.100">
    <property type="entry name" value="Chondroitin AC/alginate lyase"/>
    <property type="match status" value="1"/>
</dbReference>
<sequence>YSVTLKKQTPPSNRTHDYMSLAKYFWPDPNSPTGLPYIRRDGHVNPEIKEIKDFEYLRAMFMDVYTLSLAYRFYRNESYSQKAVTRITEWFIDPVTKMNPHIKYGSMIKGEESGRQTGVLDFFHVYRFVDAVEVLRESPYWSESVEGSFKEWLTAYYKWLQEDPLAKAERAALNNHGTFYDCQLISVAILLKDFPTARQVAESAKSRRIEAQISKDGSQPYETLRQTSFSYSVFNLRGLFLLASLSERVGVDLWNYHGSDERGIKKAVDYILPYALNNGAGWPY</sequence>
<reference evidence="4 5" key="1">
    <citation type="submission" date="2016-07" db="EMBL/GenBank/DDBJ databases">
        <title>Pervasive Adenine N6-methylation of Active Genes in Fungi.</title>
        <authorList>
            <consortium name="DOE Joint Genome Institute"/>
            <person name="Mondo S.J."/>
            <person name="Dannebaum R.O."/>
            <person name="Kuo R.C."/>
            <person name="Labutti K."/>
            <person name="Haridas S."/>
            <person name="Kuo A."/>
            <person name="Salamov A."/>
            <person name="Ahrendt S.R."/>
            <person name="Lipzen A."/>
            <person name="Sullivan W."/>
            <person name="Andreopoulos W.B."/>
            <person name="Clum A."/>
            <person name="Lindquist E."/>
            <person name="Daum C."/>
            <person name="Ramamoorthy G.K."/>
            <person name="Gryganskyi A."/>
            <person name="Culley D."/>
            <person name="Magnuson J.K."/>
            <person name="James T.Y."/>
            <person name="O'Malley M.A."/>
            <person name="Stajich J.E."/>
            <person name="Spatafora J.W."/>
            <person name="Visel A."/>
            <person name="Grigoriev I.V."/>
        </authorList>
    </citation>
    <scope>NUCLEOTIDE SEQUENCE [LARGE SCALE GENOMIC DNA]</scope>
    <source>
        <strain evidence="4 5">CBS 931.73</strain>
    </source>
</reference>
<keyword evidence="5" id="KW-1185">Reference proteome</keyword>
<feature type="domain" description="Alginate lyase" evidence="3">
    <location>
        <begin position="2"/>
        <end position="279"/>
    </location>
</feature>
<dbReference type="InterPro" id="IPR008929">
    <property type="entry name" value="Chondroitin_lyas"/>
</dbReference>
<evidence type="ECO:0000256" key="2">
    <source>
        <dbReference type="ARBA" id="ARBA00023239"/>
    </source>
</evidence>
<dbReference type="EMBL" id="MCFE01000626">
    <property type="protein sequence ID" value="ORX83867.1"/>
    <property type="molecule type" value="Genomic_DNA"/>
</dbReference>
<evidence type="ECO:0000313" key="5">
    <source>
        <dbReference type="Proteomes" id="UP000193498"/>
    </source>
</evidence>
<dbReference type="OrthoDB" id="63533at2759"/>
<feature type="non-terminal residue" evidence="4">
    <location>
        <position position="1"/>
    </location>
</feature>
<feature type="non-terminal residue" evidence="4">
    <location>
        <position position="284"/>
    </location>
</feature>
<evidence type="ECO:0000256" key="1">
    <source>
        <dbReference type="ARBA" id="ARBA00022729"/>
    </source>
</evidence>
<dbReference type="GO" id="GO:0042597">
    <property type="term" value="C:periplasmic space"/>
    <property type="evidence" value="ECO:0007669"/>
    <property type="project" value="InterPro"/>
</dbReference>
<evidence type="ECO:0000313" key="4">
    <source>
        <dbReference type="EMBL" id="ORX83867.1"/>
    </source>
</evidence>
<dbReference type="AlphaFoldDB" id="A0A1Y1XDS9"/>
<dbReference type="Pfam" id="PF05426">
    <property type="entry name" value="Alginate_lyase"/>
    <property type="match status" value="1"/>
</dbReference>
<dbReference type="InParanoid" id="A0A1Y1XDS9"/>